<keyword evidence="6" id="KW-0472">Membrane</keyword>
<evidence type="ECO:0000256" key="3">
    <source>
        <dbReference type="ARBA" id="ARBA00022792"/>
    </source>
</evidence>
<evidence type="ECO:0000256" key="1">
    <source>
        <dbReference type="ARBA" id="ARBA00004443"/>
    </source>
</evidence>
<comment type="subcellular location">
    <subcellularLocation>
        <location evidence="1">Mitochondrion inner membrane</location>
        <topology evidence="1">Peripheral membrane protein</topology>
        <orientation evidence="1">Matrix side</orientation>
    </subcellularLocation>
</comment>
<reference evidence="7" key="1">
    <citation type="submission" date="2021-06" db="EMBL/GenBank/DDBJ databases">
        <authorList>
            <consortium name="Wellcome Sanger Institute Data Sharing"/>
        </authorList>
    </citation>
    <scope>NUCLEOTIDE SEQUENCE [LARGE SCALE GENOMIC DNA]</scope>
</reference>
<evidence type="ECO:0000256" key="4">
    <source>
        <dbReference type="ARBA" id="ARBA00022946"/>
    </source>
</evidence>
<reference evidence="7" key="3">
    <citation type="submission" date="2025-09" db="UniProtKB">
        <authorList>
            <consortium name="Ensembl"/>
        </authorList>
    </citation>
    <scope>IDENTIFICATION</scope>
</reference>
<accession>A0A8C4T126</accession>
<dbReference type="GO" id="GO:0005743">
    <property type="term" value="C:mitochondrial inner membrane"/>
    <property type="evidence" value="ECO:0007669"/>
    <property type="project" value="UniProtKB-SubCell"/>
</dbReference>
<keyword evidence="5" id="KW-0496">Mitochondrion</keyword>
<dbReference type="Pfam" id="PF10231">
    <property type="entry name" value="COA8"/>
    <property type="match status" value="1"/>
</dbReference>
<dbReference type="PANTHER" id="PTHR31107:SF2">
    <property type="entry name" value="CYTOCHROME C OXIDASE ASSEMBLY FACTOR 8"/>
    <property type="match status" value="1"/>
</dbReference>
<dbReference type="AlphaFoldDB" id="A0A8C4T126"/>
<keyword evidence="8" id="KW-1185">Reference proteome</keyword>
<proteinExistence type="inferred from homology"/>
<dbReference type="GeneTree" id="ENSGT00390000008212"/>
<evidence type="ECO:0000256" key="5">
    <source>
        <dbReference type="ARBA" id="ARBA00023128"/>
    </source>
</evidence>
<reference evidence="7" key="2">
    <citation type="submission" date="2025-08" db="UniProtKB">
        <authorList>
            <consortium name="Ensembl"/>
        </authorList>
    </citation>
    <scope>IDENTIFICATION</scope>
</reference>
<evidence type="ECO:0000256" key="6">
    <source>
        <dbReference type="ARBA" id="ARBA00023136"/>
    </source>
</evidence>
<dbReference type="GO" id="GO:0097193">
    <property type="term" value="P:intrinsic apoptotic signaling pathway"/>
    <property type="evidence" value="ECO:0007669"/>
    <property type="project" value="InterPro"/>
</dbReference>
<organism evidence="7 8">
    <name type="scientific">Erpetoichthys calabaricus</name>
    <name type="common">Rope fish</name>
    <name type="synonym">Calamoichthys calabaricus</name>
    <dbReference type="NCBI Taxonomy" id="27687"/>
    <lineage>
        <taxon>Eukaryota</taxon>
        <taxon>Metazoa</taxon>
        <taxon>Chordata</taxon>
        <taxon>Craniata</taxon>
        <taxon>Vertebrata</taxon>
        <taxon>Euteleostomi</taxon>
        <taxon>Actinopterygii</taxon>
        <taxon>Polypteriformes</taxon>
        <taxon>Polypteridae</taxon>
        <taxon>Erpetoichthys</taxon>
    </lineage>
</organism>
<protein>
    <submittedName>
        <fullName evidence="7">Cytochrome c oxidase assembly factor 8</fullName>
    </submittedName>
</protein>
<evidence type="ECO:0000313" key="7">
    <source>
        <dbReference type="Ensembl" id="ENSECRP00000025231.1"/>
    </source>
</evidence>
<evidence type="ECO:0000313" key="8">
    <source>
        <dbReference type="Proteomes" id="UP000694620"/>
    </source>
</evidence>
<keyword evidence="4" id="KW-0809">Transit peptide</keyword>
<gene>
    <name evidence="7" type="primary">COA8</name>
    <name evidence="7" type="synonym">LOC114667168</name>
</gene>
<dbReference type="Proteomes" id="UP000694620">
    <property type="component" value="Chromosome 16"/>
</dbReference>
<dbReference type="InterPro" id="IPR018796">
    <property type="entry name" value="COA8"/>
</dbReference>
<keyword evidence="3" id="KW-0999">Mitochondrion inner membrane</keyword>
<comment type="similarity">
    <text evidence="2">Belongs to the COA8 family.</text>
</comment>
<evidence type="ECO:0000256" key="2">
    <source>
        <dbReference type="ARBA" id="ARBA00005453"/>
    </source>
</evidence>
<name>A0A8C4T126_ERPCA</name>
<dbReference type="PANTHER" id="PTHR31107">
    <property type="entry name" value="APOPTOGENIC PROTEIN 1, MITOCHONDRIAL"/>
    <property type="match status" value="1"/>
</dbReference>
<dbReference type="Ensembl" id="ENSECRT00000025770.1">
    <property type="protein sequence ID" value="ENSECRP00000025231.1"/>
    <property type="gene ID" value="ENSECRG00000017048.1"/>
</dbReference>
<sequence length="194" mass="23110">SENCIFPGESWHCLLCISFFSDSCGLYNVPKIKKRLYLSQAPEFIPPENSQYDWIGPPDPVSNLRPIRFHVAANESTLEKHLRLFRQETEEWNQKFWATQNSSFIKEKEEFITSCLKAEGLGLKDENGGKRKLSAEKMAEFYKDFLNKNWQKHADYNKEWYKRNITITFLMGKVTLQMFWKRRYTSDRSWYLPV</sequence>